<protein>
    <submittedName>
        <fullName evidence="1">Uncharacterized protein</fullName>
    </submittedName>
</protein>
<evidence type="ECO:0000313" key="2">
    <source>
        <dbReference type="Proteomes" id="UP001153069"/>
    </source>
</evidence>
<dbReference type="Proteomes" id="UP001153069">
    <property type="component" value="Unassembled WGS sequence"/>
</dbReference>
<accession>A0A9N8DNY5</accession>
<dbReference type="EMBL" id="CAICTM010000266">
    <property type="protein sequence ID" value="CAB9506463.1"/>
    <property type="molecule type" value="Genomic_DNA"/>
</dbReference>
<comment type="caution">
    <text evidence="1">The sequence shown here is derived from an EMBL/GenBank/DDBJ whole genome shotgun (WGS) entry which is preliminary data.</text>
</comment>
<dbReference type="AlphaFoldDB" id="A0A9N8DNY5"/>
<gene>
    <name evidence="1" type="ORF">SEMRO_267_G103550.1</name>
</gene>
<sequence length="216" mass="24756">MGRCFIIVASTVVAFFIALCICRRTLRNHQASVENSVQTERRDKEYSLTGESDVGLDNCAEEASTYHRAKLFFPTLDLTFEDATEYQCNKWDYQLRGWSSPTVRIKDIVKDHVKRELTAMSSEEKEHLLKLENAVAFCLKIGMNKDVVEMKFEAAHQLDHDNPFGEVNDCIQDGARVDRIAELIKQLPPENGFALNDDENADEIDDSKYHLLYTWG</sequence>
<proteinExistence type="predicted"/>
<keyword evidence="2" id="KW-1185">Reference proteome</keyword>
<name>A0A9N8DNY5_9STRA</name>
<evidence type="ECO:0000313" key="1">
    <source>
        <dbReference type="EMBL" id="CAB9506463.1"/>
    </source>
</evidence>
<reference evidence="1" key="1">
    <citation type="submission" date="2020-06" db="EMBL/GenBank/DDBJ databases">
        <authorList>
            <consortium name="Plant Systems Biology data submission"/>
        </authorList>
    </citation>
    <scope>NUCLEOTIDE SEQUENCE</scope>
    <source>
        <strain evidence="1">D6</strain>
    </source>
</reference>
<organism evidence="1 2">
    <name type="scientific">Seminavis robusta</name>
    <dbReference type="NCBI Taxonomy" id="568900"/>
    <lineage>
        <taxon>Eukaryota</taxon>
        <taxon>Sar</taxon>
        <taxon>Stramenopiles</taxon>
        <taxon>Ochrophyta</taxon>
        <taxon>Bacillariophyta</taxon>
        <taxon>Bacillariophyceae</taxon>
        <taxon>Bacillariophycidae</taxon>
        <taxon>Naviculales</taxon>
        <taxon>Naviculaceae</taxon>
        <taxon>Seminavis</taxon>
    </lineage>
</organism>